<sequence>MSINSSAKKILGKDKSLSEGTIIIVFLALFVLLSVAVNGFFTANNLSNLVRQTSINGVIALGMTFVIVSAGIDLSVGSVVGFSGMFAAILMTQMGMSAAVSTILALIAGTLVGLINGILIYDGKVPPFIATLGTMTVFRGVIMLISGARMVSGLPKSFVNFAQTSFLGMPSLFVVWVVMILISSFIIAKTRFGRNIYAIGSNTEAARLSGINIRTNMYMIYGYSALMSSIAGIMLVSRLANGIPTAGGGYELDAIAAAVIGGASLNGAEGSIIGTVVGAMLMSTLRNAGDLLGIDPFILQILIGALIVAAVLIDQVKKQNK</sequence>
<keyword evidence="4 6" id="KW-1133">Transmembrane helix</keyword>
<evidence type="ECO:0000256" key="4">
    <source>
        <dbReference type="ARBA" id="ARBA00022989"/>
    </source>
</evidence>
<dbReference type="PANTHER" id="PTHR32196">
    <property type="entry name" value="ABC TRANSPORTER PERMEASE PROTEIN YPHD-RELATED-RELATED"/>
    <property type="match status" value="1"/>
</dbReference>
<feature type="transmembrane region" description="Helical" evidence="6">
    <location>
        <begin position="21"/>
        <end position="41"/>
    </location>
</feature>
<evidence type="ECO:0000256" key="1">
    <source>
        <dbReference type="ARBA" id="ARBA00004651"/>
    </source>
</evidence>
<feature type="transmembrane region" description="Helical" evidence="6">
    <location>
        <begin position="218"/>
        <end position="240"/>
    </location>
</feature>
<feature type="transmembrane region" description="Helical" evidence="6">
    <location>
        <begin position="127"/>
        <end position="145"/>
    </location>
</feature>
<feature type="transmembrane region" description="Helical" evidence="6">
    <location>
        <begin position="166"/>
        <end position="188"/>
    </location>
</feature>
<proteinExistence type="predicted"/>
<name>A0A3G2R333_9FIRM</name>
<evidence type="ECO:0000256" key="5">
    <source>
        <dbReference type="ARBA" id="ARBA00023136"/>
    </source>
</evidence>
<dbReference type="GO" id="GO:0005886">
    <property type="term" value="C:plasma membrane"/>
    <property type="evidence" value="ECO:0007669"/>
    <property type="project" value="UniProtKB-SubCell"/>
</dbReference>
<keyword evidence="3 6" id="KW-0812">Transmembrane</keyword>
<dbReference type="Proteomes" id="UP000280960">
    <property type="component" value="Chromosome"/>
</dbReference>
<dbReference type="PANTHER" id="PTHR32196:SF72">
    <property type="entry name" value="RIBOSE IMPORT PERMEASE PROTEIN RBSC"/>
    <property type="match status" value="1"/>
</dbReference>
<dbReference type="EMBL" id="CP033169">
    <property type="protein sequence ID" value="AYO29792.1"/>
    <property type="molecule type" value="Genomic_DNA"/>
</dbReference>
<evidence type="ECO:0000256" key="2">
    <source>
        <dbReference type="ARBA" id="ARBA00022475"/>
    </source>
</evidence>
<dbReference type="CDD" id="cd06579">
    <property type="entry name" value="TM_PBP1_transp_AraH_like"/>
    <property type="match status" value="1"/>
</dbReference>
<feature type="transmembrane region" description="Helical" evidence="6">
    <location>
        <begin position="98"/>
        <end position="121"/>
    </location>
</feature>
<evidence type="ECO:0000313" key="7">
    <source>
        <dbReference type="EMBL" id="AYO29792.1"/>
    </source>
</evidence>
<protein>
    <submittedName>
        <fullName evidence="7">ABC transporter permease</fullName>
    </submittedName>
</protein>
<feature type="transmembrane region" description="Helical" evidence="6">
    <location>
        <begin position="252"/>
        <end position="277"/>
    </location>
</feature>
<gene>
    <name evidence="7" type="ORF">D2962_03465</name>
</gene>
<evidence type="ECO:0000256" key="6">
    <source>
        <dbReference type="SAM" id="Phobius"/>
    </source>
</evidence>
<dbReference type="AlphaFoldDB" id="A0A3G2R333"/>
<keyword evidence="2" id="KW-1003">Cell membrane</keyword>
<dbReference type="KEGG" id="bacg:D2962_03465"/>
<dbReference type="RefSeq" id="WP_120765424.1">
    <property type="nucleotide sequence ID" value="NZ_CP033169.1"/>
</dbReference>
<dbReference type="GO" id="GO:0022857">
    <property type="term" value="F:transmembrane transporter activity"/>
    <property type="evidence" value="ECO:0007669"/>
    <property type="project" value="InterPro"/>
</dbReference>
<dbReference type="Pfam" id="PF02653">
    <property type="entry name" value="BPD_transp_2"/>
    <property type="match status" value="1"/>
</dbReference>
<keyword evidence="8" id="KW-1185">Reference proteome</keyword>
<organism evidence="7 8">
    <name type="scientific">Biomaibacter acetigenes</name>
    <dbReference type="NCBI Taxonomy" id="2316383"/>
    <lineage>
        <taxon>Bacteria</taxon>
        <taxon>Bacillati</taxon>
        <taxon>Bacillota</taxon>
        <taxon>Clostridia</taxon>
        <taxon>Thermosediminibacterales</taxon>
        <taxon>Tepidanaerobacteraceae</taxon>
        <taxon>Biomaibacter</taxon>
    </lineage>
</organism>
<accession>A0A3G2R333</accession>
<dbReference type="InterPro" id="IPR001851">
    <property type="entry name" value="ABC_transp_permease"/>
</dbReference>
<comment type="subcellular location">
    <subcellularLocation>
        <location evidence="1">Cell membrane</location>
        <topology evidence="1">Multi-pass membrane protein</topology>
    </subcellularLocation>
</comment>
<reference evidence="7 8" key="1">
    <citation type="submission" date="2018-10" db="EMBL/GenBank/DDBJ databases">
        <authorList>
            <person name="Zhang X."/>
        </authorList>
    </citation>
    <scope>NUCLEOTIDE SEQUENCE [LARGE SCALE GENOMIC DNA]</scope>
    <source>
        <strain evidence="7 8">SK-G1</strain>
    </source>
</reference>
<keyword evidence="5 6" id="KW-0472">Membrane</keyword>
<feature type="transmembrane region" description="Helical" evidence="6">
    <location>
        <begin position="61"/>
        <end position="91"/>
    </location>
</feature>
<evidence type="ECO:0000313" key="8">
    <source>
        <dbReference type="Proteomes" id="UP000280960"/>
    </source>
</evidence>
<feature type="transmembrane region" description="Helical" evidence="6">
    <location>
        <begin position="297"/>
        <end position="316"/>
    </location>
</feature>
<evidence type="ECO:0000256" key="3">
    <source>
        <dbReference type="ARBA" id="ARBA00022692"/>
    </source>
</evidence>